<dbReference type="GO" id="GO:0005886">
    <property type="term" value="C:plasma membrane"/>
    <property type="evidence" value="ECO:0007669"/>
    <property type="project" value="TreeGrafter"/>
</dbReference>
<dbReference type="Gene3D" id="3.40.50.300">
    <property type="entry name" value="P-loop containing nucleotide triphosphate hydrolases"/>
    <property type="match status" value="1"/>
</dbReference>
<dbReference type="GO" id="GO:0045227">
    <property type="term" value="P:capsule polysaccharide biosynthetic process"/>
    <property type="evidence" value="ECO:0007669"/>
    <property type="project" value="UniProtKB-UniPathway"/>
</dbReference>
<keyword evidence="7" id="KW-0418">Kinase</keyword>
<evidence type="ECO:0000256" key="2">
    <source>
        <dbReference type="ARBA" id="ARBA00007316"/>
    </source>
</evidence>
<evidence type="ECO:0000256" key="10">
    <source>
        <dbReference type="ARBA" id="ARBA00023137"/>
    </source>
</evidence>
<evidence type="ECO:0000256" key="3">
    <source>
        <dbReference type="ARBA" id="ARBA00011903"/>
    </source>
</evidence>
<dbReference type="EMBL" id="FOQE01000040">
    <property type="protein sequence ID" value="SFH86840.1"/>
    <property type="molecule type" value="Genomic_DNA"/>
</dbReference>
<dbReference type="EC" id="2.7.10.2" evidence="3"/>
<comment type="similarity">
    <text evidence="2">Belongs to the CpsD/CapB family.</text>
</comment>
<keyword evidence="10" id="KW-0829">Tyrosine-protein kinase</keyword>
<evidence type="ECO:0000256" key="12">
    <source>
        <dbReference type="ARBA" id="ARBA00024964"/>
    </source>
</evidence>
<evidence type="ECO:0000256" key="5">
    <source>
        <dbReference type="ARBA" id="ARBA00022679"/>
    </source>
</evidence>
<dbReference type="InterPro" id="IPR050445">
    <property type="entry name" value="Bact_polysacc_biosynth/exp"/>
</dbReference>
<keyword evidence="16" id="KW-1185">Reference proteome</keyword>
<evidence type="ECO:0000256" key="13">
    <source>
        <dbReference type="ARBA" id="ARBA00051245"/>
    </source>
</evidence>
<evidence type="ECO:0000256" key="7">
    <source>
        <dbReference type="ARBA" id="ARBA00022777"/>
    </source>
</evidence>
<accession>A0A1I3DJC5</accession>
<dbReference type="Pfam" id="PF13614">
    <property type="entry name" value="AAA_31"/>
    <property type="match status" value="1"/>
</dbReference>
<dbReference type="FunFam" id="3.40.50.300:FF:000527">
    <property type="entry name" value="Tyrosine-protein kinase etk"/>
    <property type="match status" value="1"/>
</dbReference>
<evidence type="ECO:0000256" key="11">
    <source>
        <dbReference type="ARBA" id="ARBA00023169"/>
    </source>
</evidence>
<feature type="domain" description="AAA" evidence="14">
    <location>
        <begin position="49"/>
        <end position="177"/>
    </location>
</feature>
<sequence>MFKKKSRELRSNGERPSLITLTRPSSVIAEQFRTIRTNINFSMIDNDLKTISVTSAGPGAGKSTISANLAVTFAQEGKKVLLIDTDLRKPTVHKTFHVPNRDGLTTLLTDRETEITDIVHHTETDNLYLITSGIIPPNPAELLGSNRMTQLIDGLEQIFDLVIFDLPPIVAVTDAQIISNKTDGTIFVINKGGADKEMVLKAKELLEKVNANILGAIFNRVEIEENHYYYTYYGEDK</sequence>
<name>A0A1I3DJC5_9LACT</name>
<reference evidence="15 16" key="1">
    <citation type="submission" date="2016-10" db="EMBL/GenBank/DDBJ databases">
        <authorList>
            <person name="de Groot N.N."/>
        </authorList>
    </citation>
    <scope>NUCLEOTIDE SEQUENCE [LARGE SCALE GENOMIC DNA]</scope>
    <source>
        <strain evidence="15 16">DSM 27630</strain>
    </source>
</reference>
<keyword evidence="6" id="KW-0547">Nucleotide-binding</keyword>
<dbReference type="GO" id="GO:0005524">
    <property type="term" value="F:ATP binding"/>
    <property type="evidence" value="ECO:0007669"/>
    <property type="project" value="UniProtKB-KW"/>
</dbReference>
<organism evidence="15 16">
    <name type="scientific">Pisciglobus halotolerans</name>
    <dbReference type="NCBI Taxonomy" id="745365"/>
    <lineage>
        <taxon>Bacteria</taxon>
        <taxon>Bacillati</taxon>
        <taxon>Bacillota</taxon>
        <taxon>Bacilli</taxon>
        <taxon>Lactobacillales</taxon>
        <taxon>Carnobacteriaceae</taxon>
    </lineage>
</organism>
<dbReference type="OrthoDB" id="9794577at2"/>
<evidence type="ECO:0000256" key="1">
    <source>
        <dbReference type="ARBA" id="ARBA00005132"/>
    </source>
</evidence>
<evidence type="ECO:0000256" key="4">
    <source>
        <dbReference type="ARBA" id="ARBA00019200"/>
    </source>
</evidence>
<evidence type="ECO:0000256" key="8">
    <source>
        <dbReference type="ARBA" id="ARBA00022840"/>
    </source>
</evidence>
<dbReference type="InterPro" id="IPR025669">
    <property type="entry name" value="AAA_dom"/>
</dbReference>
<comment type="catalytic activity">
    <reaction evidence="13">
        <text>L-tyrosyl-[protein] + ATP = O-phospho-L-tyrosyl-[protein] + ADP + H(+)</text>
        <dbReference type="Rhea" id="RHEA:10596"/>
        <dbReference type="Rhea" id="RHEA-COMP:10136"/>
        <dbReference type="Rhea" id="RHEA-COMP:20101"/>
        <dbReference type="ChEBI" id="CHEBI:15378"/>
        <dbReference type="ChEBI" id="CHEBI:30616"/>
        <dbReference type="ChEBI" id="CHEBI:46858"/>
        <dbReference type="ChEBI" id="CHEBI:61978"/>
        <dbReference type="ChEBI" id="CHEBI:456216"/>
        <dbReference type="EC" id="2.7.10.2"/>
    </reaction>
</comment>
<comment type="function">
    <text evidence="12">Involved in the regulation of capsular polysaccharide biosynthesis. Autophosphorylation of CpsD attenuates its activity and reduces the level of encapsulation. May be part of a complex that directs the coordinated polymerization and export to the cell surface of the capsular polysaccharide.</text>
</comment>
<dbReference type="PANTHER" id="PTHR32309">
    <property type="entry name" value="TYROSINE-PROTEIN KINASE"/>
    <property type="match status" value="1"/>
</dbReference>
<dbReference type="NCBIfam" id="TIGR01007">
    <property type="entry name" value="eps_fam"/>
    <property type="match status" value="1"/>
</dbReference>
<evidence type="ECO:0000313" key="15">
    <source>
        <dbReference type="EMBL" id="SFH86840.1"/>
    </source>
</evidence>
<proteinExistence type="inferred from homology"/>
<dbReference type="CDD" id="cd05387">
    <property type="entry name" value="BY-kinase"/>
    <property type="match status" value="1"/>
</dbReference>
<keyword evidence="9" id="KW-0972">Capsule biogenesis/degradation</keyword>
<dbReference type="Proteomes" id="UP000198668">
    <property type="component" value="Unassembled WGS sequence"/>
</dbReference>
<keyword evidence="11" id="KW-0270">Exopolysaccharide synthesis</keyword>
<dbReference type="UniPathway" id="UPA00934"/>
<dbReference type="SUPFAM" id="SSF52540">
    <property type="entry name" value="P-loop containing nucleoside triphosphate hydrolases"/>
    <property type="match status" value="1"/>
</dbReference>
<evidence type="ECO:0000256" key="9">
    <source>
        <dbReference type="ARBA" id="ARBA00022903"/>
    </source>
</evidence>
<evidence type="ECO:0000259" key="14">
    <source>
        <dbReference type="Pfam" id="PF13614"/>
    </source>
</evidence>
<evidence type="ECO:0000313" key="16">
    <source>
        <dbReference type="Proteomes" id="UP000198668"/>
    </source>
</evidence>
<dbReference type="AlphaFoldDB" id="A0A1I3DJC5"/>
<dbReference type="GO" id="GO:0042802">
    <property type="term" value="F:identical protein binding"/>
    <property type="evidence" value="ECO:0007669"/>
    <property type="project" value="UniProtKB-ARBA"/>
</dbReference>
<protein>
    <recommendedName>
        <fullName evidence="4">Tyrosine-protein kinase CpsD</fullName>
        <ecNumber evidence="3">2.7.10.2</ecNumber>
    </recommendedName>
</protein>
<dbReference type="PANTHER" id="PTHR32309:SF13">
    <property type="entry name" value="FERRIC ENTEROBACTIN TRANSPORT PROTEIN FEPE"/>
    <property type="match status" value="1"/>
</dbReference>
<comment type="pathway">
    <text evidence="1">Capsule biogenesis; capsule polysaccharide biosynthesis.</text>
</comment>
<dbReference type="InterPro" id="IPR027417">
    <property type="entry name" value="P-loop_NTPase"/>
</dbReference>
<keyword evidence="8" id="KW-0067">ATP-binding</keyword>
<dbReference type="GO" id="GO:0004715">
    <property type="term" value="F:non-membrane spanning protein tyrosine kinase activity"/>
    <property type="evidence" value="ECO:0007669"/>
    <property type="project" value="UniProtKB-EC"/>
</dbReference>
<dbReference type="RefSeq" id="WP_092093442.1">
    <property type="nucleotide sequence ID" value="NZ_FOQE01000040.1"/>
</dbReference>
<keyword evidence="5" id="KW-0808">Transferase</keyword>
<evidence type="ECO:0000256" key="6">
    <source>
        <dbReference type="ARBA" id="ARBA00022741"/>
    </source>
</evidence>
<dbReference type="InterPro" id="IPR005702">
    <property type="entry name" value="Wzc-like_C"/>
</dbReference>
<gene>
    <name evidence="15" type="ORF">SAMN04489868_14014</name>
</gene>